<dbReference type="Gene3D" id="3.90.190.10">
    <property type="entry name" value="Protein tyrosine phosphatase superfamily"/>
    <property type="match status" value="1"/>
</dbReference>
<dbReference type="PROSITE" id="PS50056">
    <property type="entry name" value="TYR_PHOSPHATASE_2"/>
    <property type="match status" value="1"/>
</dbReference>
<dbReference type="InterPro" id="IPR007123">
    <property type="entry name" value="Gelsolin-like_dom"/>
</dbReference>
<accession>A0AAN7KET4</accession>
<dbReference type="AlphaFoldDB" id="A0AAN7KET4"/>
<dbReference type="EMBL" id="JAXQNO010000023">
    <property type="protein sequence ID" value="KAK4765656.1"/>
    <property type="molecule type" value="Genomic_DNA"/>
</dbReference>
<dbReference type="InterPro" id="IPR029006">
    <property type="entry name" value="ADF-H/Gelsolin-like_dom_sf"/>
</dbReference>
<evidence type="ECO:0008006" key="8">
    <source>
        <dbReference type="Google" id="ProtNLM"/>
    </source>
</evidence>
<keyword evidence="2" id="KW-0904">Protein phosphatase</keyword>
<dbReference type="InterPro" id="IPR029021">
    <property type="entry name" value="Prot-tyrosine_phosphatase-like"/>
</dbReference>
<dbReference type="SMART" id="SM00262">
    <property type="entry name" value="GEL"/>
    <property type="match status" value="1"/>
</dbReference>
<dbReference type="InterPro" id="IPR000340">
    <property type="entry name" value="Dual-sp_phosphatase_cat-dom"/>
</dbReference>
<evidence type="ECO:0000256" key="2">
    <source>
        <dbReference type="ARBA" id="ARBA00022912"/>
    </source>
</evidence>
<reference evidence="6 7" key="1">
    <citation type="journal article" date="2023" name="Hortic Res">
        <title>Pangenome of water caltrop reveals structural variations and asymmetric subgenome divergence after allopolyploidization.</title>
        <authorList>
            <person name="Zhang X."/>
            <person name="Chen Y."/>
            <person name="Wang L."/>
            <person name="Yuan Y."/>
            <person name="Fang M."/>
            <person name="Shi L."/>
            <person name="Lu R."/>
            <person name="Comes H.P."/>
            <person name="Ma Y."/>
            <person name="Chen Y."/>
            <person name="Huang G."/>
            <person name="Zhou Y."/>
            <person name="Zheng Z."/>
            <person name="Qiu Y."/>
        </authorList>
    </citation>
    <scope>NUCLEOTIDE SEQUENCE [LARGE SCALE GENOMIC DNA]</scope>
    <source>
        <strain evidence="6">F231</strain>
    </source>
</reference>
<dbReference type="PROSITE" id="PS50054">
    <property type="entry name" value="TYR_PHOSPHATASE_DUAL"/>
    <property type="match status" value="1"/>
</dbReference>
<dbReference type="PANTHER" id="PTHR46381:SF2">
    <property type="entry name" value="MAP KINASE PHOSPHATASE"/>
    <property type="match status" value="1"/>
</dbReference>
<feature type="domain" description="Tyrosine specific protein phosphatases" evidence="5">
    <location>
        <begin position="169"/>
        <end position="230"/>
    </location>
</feature>
<dbReference type="InterPro" id="IPR016130">
    <property type="entry name" value="Tyr_Pase_AS"/>
</dbReference>
<keyword evidence="1" id="KW-0378">Hydrolase</keyword>
<dbReference type="SMART" id="SM00195">
    <property type="entry name" value="DSPc"/>
    <property type="match status" value="1"/>
</dbReference>
<evidence type="ECO:0000256" key="3">
    <source>
        <dbReference type="SAM" id="MobiDB-lite"/>
    </source>
</evidence>
<dbReference type="SUPFAM" id="SSF55753">
    <property type="entry name" value="Actin depolymerizing proteins"/>
    <property type="match status" value="1"/>
</dbReference>
<evidence type="ECO:0000313" key="6">
    <source>
        <dbReference type="EMBL" id="KAK4765656.1"/>
    </source>
</evidence>
<sequence length="720" mass="79770">MLHEDDREKPPQRKAYLRSVSWTERSPTTPNPNTRAPPNNRKARPCLPPLQPLSVSRGNLDEWPKAGPDDLGVWPTVQTPRGVNRNPPPNLNSGGEFQFKRDKLAFFNRECSKIDEHIYLGSDAVAKNREILRQNGITHVLNCVGFVSPEYFKEDLVYKTLWLQDSPSEDITSILYDVFDYFEDVREQGGRVLVHCCQGVSRSTSLVIAYLMWREGQSFEDAFQYVKAARGVTNPNMGFACQLLQCQKRVNLPSSAAARIIRMYRVAPHSPYDPLHLVPKLLACPGAKGLDSRGSFIIHVPDAIYVWVGNKCKSKMSDKAVGAAFQVVRYERAKGPILRVEEGQEPPSFWESLANMELLSDGDERVGEIAEKNSSSQNDLVCATGCVDIGGRKVKDYDLDFEIFHKALSGGVVPPFSVSNIDSETCLPVPARENGWSLLRQKLASSLMRELITPSKLQDTSFASSVTLNSWMESEHTDHVDISILQSTTSIHPSGSPDSFSRFLKCSPGRTGDGFDEDEEGSFTSSLDSFSRLPIGSPIFSSKSSTLSPSTSEYSGSSFAFSPSSSNWSDLPYPYSQQPSPSPLGLGVQLPQKDDDVWNKMSSPYNGIPGSPGKALPADQDSRIMGSFLLGKDTSLSIAQRRGSNLPPRMLLPTVDEQSHFQCKLIRSRPFSLPELGVDATNDAYGDQTKGEDHMDVLMRDADNDHGNKLDDQQIMKVEE</sequence>
<dbReference type="Gene3D" id="3.40.20.10">
    <property type="entry name" value="Severin"/>
    <property type="match status" value="1"/>
</dbReference>
<dbReference type="InterPro" id="IPR007122">
    <property type="entry name" value="Villin/Gelsolin"/>
</dbReference>
<comment type="caution">
    <text evidence="6">The sequence shown here is derived from an EMBL/GenBank/DDBJ whole genome shotgun (WGS) entry which is preliminary data.</text>
</comment>
<feature type="domain" description="Tyrosine-protein phosphatase" evidence="4">
    <location>
        <begin position="110"/>
        <end position="252"/>
    </location>
</feature>
<dbReference type="Proteomes" id="UP001346149">
    <property type="component" value="Unassembled WGS sequence"/>
</dbReference>
<evidence type="ECO:0000259" key="4">
    <source>
        <dbReference type="PROSITE" id="PS50054"/>
    </source>
</evidence>
<evidence type="ECO:0000313" key="7">
    <source>
        <dbReference type="Proteomes" id="UP001346149"/>
    </source>
</evidence>
<keyword evidence="7" id="KW-1185">Reference proteome</keyword>
<dbReference type="PROSITE" id="PS00383">
    <property type="entry name" value="TYR_PHOSPHATASE_1"/>
    <property type="match status" value="1"/>
</dbReference>
<proteinExistence type="predicted"/>
<dbReference type="Pfam" id="PF00626">
    <property type="entry name" value="Gelsolin"/>
    <property type="match status" value="1"/>
</dbReference>
<gene>
    <name evidence="6" type="ORF">SAY86_026746</name>
</gene>
<dbReference type="InterPro" id="IPR000387">
    <property type="entry name" value="Tyr_Pase_dom"/>
</dbReference>
<dbReference type="PANTHER" id="PTHR46381">
    <property type="entry name" value="MKPA PROTEIN"/>
    <property type="match status" value="1"/>
</dbReference>
<name>A0AAN7KET4_TRANT</name>
<dbReference type="GO" id="GO:0004721">
    <property type="term" value="F:phosphoprotein phosphatase activity"/>
    <property type="evidence" value="ECO:0007669"/>
    <property type="project" value="UniProtKB-KW"/>
</dbReference>
<dbReference type="GO" id="GO:0051015">
    <property type="term" value="F:actin filament binding"/>
    <property type="evidence" value="ECO:0007669"/>
    <property type="project" value="InterPro"/>
</dbReference>
<dbReference type="CDD" id="cd14498">
    <property type="entry name" value="DSP"/>
    <property type="match status" value="1"/>
</dbReference>
<feature type="compositionally biased region" description="Basic and acidic residues" evidence="3">
    <location>
        <begin position="1"/>
        <end position="11"/>
    </location>
</feature>
<evidence type="ECO:0000256" key="1">
    <source>
        <dbReference type="ARBA" id="ARBA00022801"/>
    </source>
</evidence>
<feature type="region of interest" description="Disordered" evidence="3">
    <location>
        <begin position="1"/>
        <end position="47"/>
    </location>
</feature>
<dbReference type="InterPro" id="IPR020422">
    <property type="entry name" value="TYR_PHOSPHATASE_DUAL_dom"/>
</dbReference>
<evidence type="ECO:0000259" key="5">
    <source>
        <dbReference type="PROSITE" id="PS50056"/>
    </source>
</evidence>
<feature type="compositionally biased region" description="Low complexity" evidence="3">
    <location>
        <begin position="23"/>
        <end position="40"/>
    </location>
</feature>
<protein>
    <recommendedName>
        <fullName evidence="8">Protein-tyrosine-phosphatase MKP1</fullName>
    </recommendedName>
</protein>
<dbReference type="SUPFAM" id="SSF52799">
    <property type="entry name" value="(Phosphotyrosine protein) phosphatases II"/>
    <property type="match status" value="1"/>
</dbReference>
<dbReference type="Pfam" id="PF00782">
    <property type="entry name" value="DSPc"/>
    <property type="match status" value="1"/>
</dbReference>
<organism evidence="6 7">
    <name type="scientific">Trapa natans</name>
    <name type="common">Water chestnut</name>
    <dbReference type="NCBI Taxonomy" id="22666"/>
    <lineage>
        <taxon>Eukaryota</taxon>
        <taxon>Viridiplantae</taxon>
        <taxon>Streptophyta</taxon>
        <taxon>Embryophyta</taxon>
        <taxon>Tracheophyta</taxon>
        <taxon>Spermatophyta</taxon>
        <taxon>Magnoliopsida</taxon>
        <taxon>eudicotyledons</taxon>
        <taxon>Gunneridae</taxon>
        <taxon>Pentapetalae</taxon>
        <taxon>rosids</taxon>
        <taxon>malvids</taxon>
        <taxon>Myrtales</taxon>
        <taxon>Lythraceae</taxon>
        <taxon>Trapa</taxon>
    </lineage>
</organism>